<dbReference type="Proteomes" id="UP001066276">
    <property type="component" value="Chromosome 7"/>
</dbReference>
<evidence type="ECO:0000313" key="2">
    <source>
        <dbReference type="Proteomes" id="UP001066276"/>
    </source>
</evidence>
<organism evidence="1 2">
    <name type="scientific">Pleurodeles waltl</name>
    <name type="common">Iberian ribbed newt</name>
    <dbReference type="NCBI Taxonomy" id="8319"/>
    <lineage>
        <taxon>Eukaryota</taxon>
        <taxon>Metazoa</taxon>
        <taxon>Chordata</taxon>
        <taxon>Craniata</taxon>
        <taxon>Vertebrata</taxon>
        <taxon>Euteleostomi</taxon>
        <taxon>Amphibia</taxon>
        <taxon>Batrachia</taxon>
        <taxon>Caudata</taxon>
        <taxon>Salamandroidea</taxon>
        <taxon>Salamandridae</taxon>
        <taxon>Pleurodelinae</taxon>
        <taxon>Pleurodeles</taxon>
    </lineage>
</organism>
<name>A0AAV7PNB3_PLEWA</name>
<dbReference type="AlphaFoldDB" id="A0AAV7PNB3"/>
<protein>
    <submittedName>
        <fullName evidence="1">Uncharacterized protein</fullName>
    </submittedName>
</protein>
<reference evidence="1" key="1">
    <citation type="journal article" date="2022" name="bioRxiv">
        <title>Sequencing and chromosome-scale assembly of the giantPleurodeles waltlgenome.</title>
        <authorList>
            <person name="Brown T."/>
            <person name="Elewa A."/>
            <person name="Iarovenko S."/>
            <person name="Subramanian E."/>
            <person name="Araus A.J."/>
            <person name="Petzold A."/>
            <person name="Susuki M."/>
            <person name="Suzuki K.-i.T."/>
            <person name="Hayashi T."/>
            <person name="Toyoda A."/>
            <person name="Oliveira C."/>
            <person name="Osipova E."/>
            <person name="Leigh N.D."/>
            <person name="Simon A."/>
            <person name="Yun M.H."/>
        </authorList>
    </citation>
    <scope>NUCLEOTIDE SEQUENCE</scope>
    <source>
        <strain evidence="1">20211129_DDA</strain>
        <tissue evidence="1">Liver</tissue>
    </source>
</reference>
<gene>
    <name evidence="1" type="ORF">NDU88_006923</name>
</gene>
<accession>A0AAV7PNB3</accession>
<evidence type="ECO:0000313" key="1">
    <source>
        <dbReference type="EMBL" id="KAJ1128545.1"/>
    </source>
</evidence>
<dbReference type="EMBL" id="JANPWB010000011">
    <property type="protein sequence ID" value="KAJ1128545.1"/>
    <property type="molecule type" value="Genomic_DNA"/>
</dbReference>
<keyword evidence="2" id="KW-1185">Reference proteome</keyword>
<proteinExistence type="predicted"/>
<comment type="caution">
    <text evidence="1">The sequence shown here is derived from an EMBL/GenBank/DDBJ whole genome shotgun (WGS) entry which is preliminary data.</text>
</comment>
<sequence length="68" mass="7861">MPTRASPDGQCGWRWLPLPLCAFRFSERREMCYVVMVPCVFEWNAWVVADRLFGQLDMTGSHPTLVAK</sequence>